<sequence>MLKNNYPYAVIVRYDFDDDMGVYPCKDESQAKDLLKRFFEAEVAEDKANGHDFEAEISDDGWSATITNYRRDGSIDHTWWTIGNVYGDGDDFA</sequence>
<gene>
    <name evidence="1" type="ORF">GKE97_13495</name>
</gene>
<dbReference type="Proteomes" id="UP000434475">
    <property type="component" value="Unassembled WGS sequence"/>
</dbReference>
<proteinExistence type="predicted"/>
<protein>
    <submittedName>
        <fullName evidence="1">Uncharacterized protein</fullName>
    </submittedName>
</protein>
<organism evidence="1 2">
    <name type="scientific">Flavonifractor plautii</name>
    <name type="common">Fusobacterium plautii</name>
    <dbReference type="NCBI Taxonomy" id="292800"/>
    <lineage>
        <taxon>Bacteria</taxon>
        <taxon>Bacillati</taxon>
        <taxon>Bacillota</taxon>
        <taxon>Clostridia</taxon>
        <taxon>Eubacteriales</taxon>
        <taxon>Oscillospiraceae</taxon>
        <taxon>Flavonifractor</taxon>
    </lineage>
</organism>
<evidence type="ECO:0000313" key="2">
    <source>
        <dbReference type="Proteomes" id="UP000434475"/>
    </source>
</evidence>
<name>A0A6I2R5Q6_FLAPL</name>
<comment type="caution">
    <text evidence="1">The sequence shown here is derived from an EMBL/GenBank/DDBJ whole genome shotgun (WGS) entry which is preliminary data.</text>
</comment>
<evidence type="ECO:0000313" key="1">
    <source>
        <dbReference type="EMBL" id="MSB20526.1"/>
    </source>
</evidence>
<dbReference type="AlphaFoldDB" id="A0A6I2R5Q6"/>
<dbReference type="RefSeq" id="WP_172697749.1">
    <property type="nucleotide sequence ID" value="NZ_WKPR01000013.1"/>
</dbReference>
<reference evidence="1 2" key="1">
    <citation type="journal article" date="2019" name="Nat. Med.">
        <title>A library of human gut bacterial isolates paired with longitudinal multiomics data enables mechanistic microbiome research.</title>
        <authorList>
            <person name="Poyet M."/>
            <person name="Groussin M."/>
            <person name="Gibbons S.M."/>
            <person name="Avila-Pacheco J."/>
            <person name="Jiang X."/>
            <person name="Kearney S.M."/>
            <person name="Perrotta A.R."/>
            <person name="Berdy B."/>
            <person name="Zhao S."/>
            <person name="Lieberman T.D."/>
            <person name="Swanson P.K."/>
            <person name="Smith M."/>
            <person name="Roesemann S."/>
            <person name="Alexander J.E."/>
            <person name="Rich S.A."/>
            <person name="Livny J."/>
            <person name="Vlamakis H."/>
            <person name="Clish C."/>
            <person name="Bullock K."/>
            <person name="Deik A."/>
            <person name="Scott J."/>
            <person name="Pierce K.A."/>
            <person name="Xavier R.J."/>
            <person name="Alm E.J."/>
        </authorList>
    </citation>
    <scope>NUCLEOTIDE SEQUENCE [LARGE SCALE GENOMIC DNA]</scope>
    <source>
        <strain evidence="1 2">BIOML-A2</strain>
    </source>
</reference>
<dbReference type="EMBL" id="WKPR01000013">
    <property type="protein sequence ID" value="MSB20526.1"/>
    <property type="molecule type" value="Genomic_DNA"/>
</dbReference>
<accession>A0A6I2R5Q6</accession>